<accession>A0ACC2GPV3</accession>
<sequence>MKTAIRAVSFPRFLSLLILMFIIPVARPCLQCDGGISLVHEDFLLSAASSSVEDQIELTKILEHAYVSYITTSEQQSGGLIDQTALYRASTEYLSEFDRFRGSKPSGPLTFETIQILEKGRKILEKHLQTFVLEGLCPNKCGRLYQKVMNCLSCQYILHNCPSTSQDCGEFLVEAAEGGQAVFDCFLPWHRLVVGRPEYHYTWAPGTHILANLTEDDFGVLVVTEDSSIVLNQLTVDEEGTYRCLLTDAKGTVLSRTYFLLNVTPSPGPTPRSLLTLSPLSTADDTSSLPQLPTDLLLVIVAVVTALSLTASLSMAFGLISLKQQRRRRAEDGRTNGDDYAI</sequence>
<dbReference type="Proteomes" id="UP001157502">
    <property type="component" value="Chromosome 10"/>
</dbReference>
<proteinExistence type="predicted"/>
<evidence type="ECO:0000313" key="1">
    <source>
        <dbReference type="EMBL" id="KAJ8005774.1"/>
    </source>
</evidence>
<comment type="caution">
    <text evidence="1">The sequence shown here is derived from an EMBL/GenBank/DDBJ whole genome shotgun (WGS) entry which is preliminary data.</text>
</comment>
<name>A0ACC2GPV3_DALPE</name>
<keyword evidence="2" id="KW-1185">Reference proteome</keyword>
<organism evidence="1 2">
    <name type="scientific">Dallia pectoralis</name>
    <name type="common">Alaska blackfish</name>
    <dbReference type="NCBI Taxonomy" id="75939"/>
    <lineage>
        <taxon>Eukaryota</taxon>
        <taxon>Metazoa</taxon>
        <taxon>Chordata</taxon>
        <taxon>Craniata</taxon>
        <taxon>Vertebrata</taxon>
        <taxon>Euteleostomi</taxon>
        <taxon>Actinopterygii</taxon>
        <taxon>Neopterygii</taxon>
        <taxon>Teleostei</taxon>
        <taxon>Protacanthopterygii</taxon>
        <taxon>Esociformes</taxon>
        <taxon>Umbridae</taxon>
        <taxon>Dallia</taxon>
    </lineage>
</organism>
<dbReference type="EMBL" id="CM055737">
    <property type="protein sequence ID" value="KAJ8005774.1"/>
    <property type="molecule type" value="Genomic_DNA"/>
</dbReference>
<gene>
    <name evidence="1" type="ORF">DPEC_G00121380</name>
</gene>
<evidence type="ECO:0000313" key="2">
    <source>
        <dbReference type="Proteomes" id="UP001157502"/>
    </source>
</evidence>
<reference evidence="1" key="1">
    <citation type="submission" date="2021-05" db="EMBL/GenBank/DDBJ databases">
        <authorList>
            <person name="Pan Q."/>
            <person name="Jouanno E."/>
            <person name="Zahm M."/>
            <person name="Klopp C."/>
            <person name="Cabau C."/>
            <person name="Louis A."/>
            <person name="Berthelot C."/>
            <person name="Parey E."/>
            <person name="Roest Crollius H."/>
            <person name="Montfort J."/>
            <person name="Robinson-Rechavi M."/>
            <person name="Bouchez O."/>
            <person name="Lampietro C."/>
            <person name="Lopez Roques C."/>
            <person name="Donnadieu C."/>
            <person name="Postlethwait J."/>
            <person name="Bobe J."/>
            <person name="Dillon D."/>
            <person name="Chandos A."/>
            <person name="von Hippel F."/>
            <person name="Guiguen Y."/>
        </authorList>
    </citation>
    <scope>NUCLEOTIDE SEQUENCE</scope>
    <source>
        <strain evidence="1">YG-Jan2019</strain>
    </source>
</reference>
<protein>
    <submittedName>
        <fullName evidence="1">Uncharacterized protein</fullName>
    </submittedName>
</protein>